<comment type="caution">
    <text evidence="1">The sequence shown here is derived from an EMBL/GenBank/DDBJ whole genome shotgun (WGS) entry which is preliminary data.</text>
</comment>
<gene>
    <name evidence="1" type="ORF">BHE90_002126</name>
</gene>
<evidence type="ECO:0000313" key="1">
    <source>
        <dbReference type="EMBL" id="RTE83333.1"/>
    </source>
</evidence>
<name>A0A430M5R3_9HYPO</name>
<protein>
    <submittedName>
        <fullName evidence="1">Uncharacterized protein</fullName>
    </submittedName>
</protein>
<dbReference type="InterPro" id="IPR045886">
    <property type="entry name" value="ThiF/MoeB/HesA"/>
</dbReference>
<accession>A0A430M5R3</accession>
<dbReference type="GO" id="GO:0005741">
    <property type="term" value="C:mitochondrial outer membrane"/>
    <property type="evidence" value="ECO:0007669"/>
    <property type="project" value="TreeGrafter"/>
</dbReference>
<dbReference type="GO" id="GO:0061503">
    <property type="term" value="F:tRNA threonylcarbamoyladenosine dehydratase"/>
    <property type="evidence" value="ECO:0007669"/>
    <property type="project" value="TreeGrafter"/>
</dbReference>
<dbReference type="EMBL" id="MIKF01000017">
    <property type="protein sequence ID" value="RTE83333.1"/>
    <property type="molecule type" value="Genomic_DNA"/>
</dbReference>
<dbReference type="AlphaFoldDB" id="A0A430M5R3"/>
<dbReference type="PANTHER" id="PTHR43267:SF2">
    <property type="entry name" value="TRNA THREONYLCARBAMOYLADENOSINE DEHYDRATASE 1-RELATED"/>
    <property type="match status" value="1"/>
</dbReference>
<sequence>MALAHWAQAGDFDEDLILEQLARNGVFLADECLDKLRNSLWWVGEAQDGDFDEDLILKQLARNRVFLTDESLGKLRNSLIIVVDCGVVGSRGST</sequence>
<keyword evidence="2" id="KW-1185">Reference proteome</keyword>
<dbReference type="GO" id="GO:0061504">
    <property type="term" value="P:cyclic threonylcarbamoyladenosine biosynthetic process"/>
    <property type="evidence" value="ECO:0007669"/>
    <property type="project" value="TreeGrafter"/>
</dbReference>
<reference evidence="1 2" key="1">
    <citation type="submission" date="2017-06" db="EMBL/GenBank/DDBJ databases">
        <title>Comparative genomic analysis of Ambrosia Fusariam Clade fungi.</title>
        <authorList>
            <person name="Stajich J.E."/>
            <person name="Carrillo J."/>
            <person name="Kijimoto T."/>
            <person name="Eskalen A."/>
            <person name="O'Donnell K."/>
            <person name="Kasson M."/>
        </authorList>
    </citation>
    <scope>NUCLEOTIDE SEQUENCE [LARGE SCALE GENOMIC DNA]</scope>
    <source>
        <strain evidence="1 2">UCR1854</strain>
    </source>
</reference>
<dbReference type="Proteomes" id="UP000287124">
    <property type="component" value="Unassembled WGS sequence"/>
</dbReference>
<organism evidence="1 2">
    <name type="scientific">Fusarium euwallaceae</name>
    <dbReference type="NCBI Taxonomy" id="1147111"/>
    <lineage>
        <taxon>Eukaryota</taxon>
        <taxon>Fungi</taxon>
        <taxon>Dikarya</taxon>
        <taxon>Ascomycota</taxon>
        <taxon>Pezizomycotina</taxon>
        <taxon>Sordariomycetes</taxon>
        <taxon>Hypocreomycetidae</taxon>
        <taxon>Hypocreales</taxon>
        <taxon>Nectriaceae</taxon>
        <taxon>Fusarium</taxon>
        <taxon>Fusarium solani species complex</taxon>
    </lineage>
</organism>
<proteinExistence type="predicted"/>
<evidence type="ECO:0000313" key="2">
    <source>
        <dbReference type="Proteomes" id="UP000287124"/>
    </source>
</evidence>
<dbReference type="PANTHER" id="PTHR43267">
    <property type="entry name" value="TRNA THREONYLCARBAMOYLADENOSINE DEHYDRATASE"/>
    <property type="match status" value="1"/>
</dbReference>